<keyword evidence="2" id="KW-1185">Reference proteome</keyword>
<proteinExistence type="predicted"/>
<protein>
    <submittedName>
        <fullName evidence="1">Uncharacterized protein</fullName>
    </submittedName>
</protein>
<name>A0AAV1RFW3_9ROSI</name>
<reference evidence="1 2" key="1">
    <citation type="submission" date="2024-01" db="EMBL/GenBank/DDBJ databases">
        <authorList>
            <person name="Waweru B."/>
        </authorList>
    </citation>
    <scope>NUCLEOTIDE SEQUENCE [LARGE SCALE GENOMIC DNA]</scope>
</reference>
<accession>A0AAV1RFW3</accession>
<evidence type="ECO:0000313" key="1">
    <source>
        <dbReference type="EMBL" id="CAK7335654.1"/>
    </source>
</evidence>
<dbReference type="AlphaFoldDB" id="A0AAV1RFW3"/>
<sequence length="50" mass="5672">MKMQCMIKDKEDTLDKKFTKRFINAQGVSFNAAKHLVGEAQPHFDESSVA</sequence>
<gene>
    <name evidence="1" type="ORF">DCAF_LOCUS10653</name>
</gene>
<dbReference type="EMBL" id="CAWUPB010000994">
    <property type="protein sequence ID" value="CAK7335654.1"/>
    <property type="molecule type" value="Genomic_DNA"/>
</dbReference>
<organism evidence="1 2">
    <name type="scientific">Dovyalis caffra</name>
    <dbReference type="NCBI Taxonomy" id="77055"/>
    <lineage>
        <taxon>Eukaryota</taxon>
        <taxon>Viridiplantae</taxon>
        <taxon>Streptophyta</taxon>
        <taxon>Embryophyta</taxon>
        <taxon>Tracheophyta</taxon>
        <taxon>Spermatophyta</taxon>
        <taxon>Magnoliopsida</taxon>
        <taxon>eudicotyledons</taxon>
        <taxon>Gunneridae</taxon>
        <taxon>Pentapetalae</taxon>
        <taxon>rosids</taxon>
        <taxon>fabids</taxon>
        <taxon>Malpighiales</taxon>
        <taxon>Salicaceae</taxon>
        <taxon>Flacourtieae</taxon>
        <taxon>Dovyalis</taxon>
    </lineage>
</organism>
<evidence type="ECO:0000313" key="2">
    <source>
        <dbReference type="Proteomes" id="UP001314170"/>
    </source>
</evidence>
<dbReference type="Proteomes" id="UP001314170">
    <property type="component" value="Unassembled WGS sequence"/>
</dbReference>
<comment type="caution">
    <text evidence="1">The sequence shown here is derived from an EMBL/GenBank/DDBJ whole genome shotgun (WGS) entry which is preliminary data.</text>
</comment>